<proteinExistence type="predicted"/>
<keyword evidence="2" id="KW-1185">Reference proteome</keyword>
<sequence length="69" mass="8285">MKDILIIEEPDYRNYYEFDRAISALTDNFNSDTSSADYILWNALTSEKFEKYEKRDIMVHLLKVASEWK</sequence>
<name>A0A363P0B8_9SPHI</name>
<accession>A0A363P0B8</accession>
<dbReference type="Proteomes" id="UP000250831">
    <property type="component" value="Unassembled WGS sequence"/>
</dbReference>
<gene>
    <name evidence="1" type="ORF">DCO56_06170</name>
</gene>
<dbReference type="AlphaFoldDB" id="A0A363P0B8"/>
<comment type="caution">
    <text evidence="1">The sequence shown here is derived from an EMBL/GenBank/DDBJ whole genome shotgun (WGS) entry which is preliminary data.</text>
</comment>
<evidence type="ECO:0000313" key="1">
    <source>
        <dbReference type="EMBL" id="PUV26522.1"/>
    </source>
</evidence>
<protein>
    <submittedName>
        <fullName evidence="1">Uncharacterized protein</fullName>
    </submittedName>
</protein>
<organism evidence="1 2">
    <name type="scientific">Sphingobacterium athyrii</name>
    <dbReference type="NCBI Taxonomy" id="2152717"/>
    <lineage>
        <taxon>Bacteria</taxon>
        <taxon>Pseudomonadati</taxon>
        <taxon>Bacteroidota</taxon>
        <taxon>Sphingobacteriia</taxon>
        <taxon>Sphingobacteriales</taxon>
        <taxon>Sphingobacteriaceae</taxon>
        <taxon>Sphingobacterium</taxon>
    </lineage>
</organism>
<evidence type="ECO:0000313" key="2">
    <source>
        <dbReference type="Proteomes" id="UP000250831"/>
    </source>
</evidence>
<reference evidence="1 2" key="1">
    <citation type="submission" date="2018-04" db="EMBL/GenBank/DDBJ databases">
        <title>Sphingobacterium sp. M46 Genome.</title>
        <authorList>
            <person name="Cheng J."/>
            <person name="Li Y."/>
        </authorList>
    </citation>
    <scope>NUCLEOTIDE SEQUENCE [LARGE SCALE GENOMIC DNA]</scope>
    <source>
        <strain evidence="1 2">M46</strain>
    </source>
</reference>
<dbReference type="RefSeq" id="WP_108632814.1">
    <property type="nucleotide sequence ID" value="NZ_QCXX01000001.1"/>
</dbReference>
<dbReference type="EMBL" id="QCXX01000001">
    <property type="protein sequence ID" value="PUV26522.1"/>
    <property type="molecule type" value="Genomic_DNA"/>
</dbReference>
<dbReference type="OrthoDB" id="1375051at2"/>